<dbReference type="InterPro" id="IPR016181">
    <property type="entry name" value="Acyl_CoA_acyltransferase"/>
</dbReference>
<proteinExistence type="predicted"/>
<dbReference type="Proteomes" id="UP001597201">
    <property type="component" value="Unassembled WGS sequence"/>
</dbReference>
<sequence length="216" mass="24670">MINYFQELSNHYILRTPLKKHANSQAELQRIVFPTLSEEELMTAEQYKRHLEIFPEGQLIILDGEKVIASSTTMRQNYHEGHHTFLEISDNLWMGTHDPGGNWLYGLDVSVHPDYRGKGFGRAIYNARQEIAQNLGCKGQLTAGMPIGYDRFRKEMTIADYCDALIRGDLTDPTVTAQVKCGFTLVEPLFDYLDDPRSGNASILMYRPIDPQTKLK</sequence>
<protein>
    <submittedName>
        <fullName evidence="2">GNAT family N-acetyltransferase</fullName>
        <ecNumber evidence="2">2.3.-.-</ecNumber>
    </submittedName>
</protein>
<keyword evidence="2" id="KW-0012">Acyltransferase</keyword>
<evidence type="ECO:0000313" key="3">
    <source>
        <dbReference type="Proteomes" id="UP001597201"/>
    </source>
</evidence>
<keyword evidence="3" id="KW-1185">Reference proteome</keyword>
<keyword evidence="2" id="KW-0808">Transferase</keyword>
<evidence type="ECO:0000313" key="2">
    <source>
        <dbReference type="EMBL" id="MFD1315631.1"/>
    </source>
</evidence>
<dbReference type="Gene3D" id="3.40.630.30">
    <property type="match status" value="1"/>
</dbReference>
<dbReference type="GO" id="GO:0016746">
    <property type="term" value="F:acyltransferase activity"/>
    <property type="evidence" value="ECO:0007669"/>
    <property type="project" value="UniProtKB-KW"/>
</dbReference>
<feature type="domain" description="N-acetyltransferase" evidence="1">
    <location>
        <begin position="12"/>
        <end position="210"/>
    </location>
</feature>
<dbReference type="CDD" id="cd04301">
    <property type="entry name" value="NAT_SF"/>
    <property type="match status" value="1"/>
</dbReference>
<name>A0ABW3Y339_9FLAO</name>
<dbReference type="InterPro" id="IPR000182">
    <property type="entry name" value="GNAT_dom"/>
</dbReference>
<accession>A0ABW3Y339</accession>
<dbReference type="RefSeq" id="WP_377177987.1">
    <property type="nucleotide sequence ID" value="NZ_JBHTMY010000003.1"/>
</dbReference>
<comment type="caution">
    <text evidence="2">The sequence shown here is derived from an EMBL/GenBank/DDBJ whole genome shotgun (WGS) entry which is preliminary data.</text>
</comment>
<reference evidence="3" key="1">
    <citation type="journal article" date="2019" name="Int. J. Syst. Evol. Microbiol.">
        <title>The Global Catalogue of Microorganisms (GCM) 10K type strain sequencing project: providing services to taxonomists for standard genome sequencing and annotation.</title>
        <authorList>
            <consortium name="The Broad Institute Genomics Platform"/>
            <consortium name="The Broad Institute Genome Sequencing Center for Infectious Disease"/>
            <person name="Wu L."/>
            <person name="Ma J."/>
        </authorList>
    </citation>
    <scope>NUCLEOTIDE SEQUENCE [LARGE SCALE GENOMIC DNA]</scope>
    <source>
        <strain evidence="3">CCUG 61485</strain>
    </source>
</reference>
<dbReference type="EMBL" id="JBHTMY010000003">
    <property type="protein sequence ID" value="MFD1315631.1"/>
    <property type="molecule type" value="Genomic_DNA"/>
</dbReference>
<evidence type="ECO:0000259" key="1">
    <source>
        <dbReference type="PROSITE" id="PS51186"/>
    </source>
</evidence>
<dbReference type="Pfam" id="PF00583">
    <property type="entry name" value="Acetyltransf_1"/>
    <property type="match status" value="1"/>
</dbReference>
<gene>
    <name evidence="2" type="ORF">ACFQ39_08400</name>
</gene>
<organism evidence="2 3">
    <name type="scientific">Namhaeicola litoreus</name>
    <dbReference type="NCBI Taxonomy" id="1052145"/>
    <lineage>
        <taxon>Bacteria</taxon>
        <taxon>Pseudomonadati</taxon>
        <taxon>Bacteroidota</taxon>
        <taxon>Flavobacteriia</taxon>
        <taxon>Flavobacteriales</taxon>
        <taxon>Flavobacteriaceae</taxon>
        <taxon>Namhaeicola</taxon>
    </lineage>
</organism>
<dbReference type="EC" id="2.3.-.-" evidence="2"/>
<dbReference type="PROSITE" id="PS51186">
    <property type="entry name" value="GNAT"/>
    <property type="match status" value="1"/>
</dbReference>
<dbReference type="SUPFAM" id="SSF55729">
    <property type="entry name" value="Acyl-CoA N-acyltransferases (Nat)"/>
    <property type="match status" value="1"/>
</dbReference>